<sequence length="173" mass="19082">MGKSKNDPPTHEEIWDDSALVRSWDEAVEEYQLYHSIHAKGENVEDVLKEAEDAGITQNDDMDEDVVLEEGTVELTEQPMSKVETQAEPDYEPQDTPMNQDNTDIPASVPTTSPAQAPAAGANAAPPTGTMPMPEAVMANVQDENLKRLMMSWYFAGYYTGLYEGQQQAQGKS</sequence>
<evidence type="ECO:0000256" key="2">
    <source>
        <dbReference type="ARBA" id="ARBA00005371"/>
    </source>
</evidence>
<dbReference type="CDD" id="cd22851">
    <property type="entry name" value="SMN_N"/>
    <property type="match status" value="1"/>
</dbReference>
<dbReference type="Pfam" id="PF20635">
    <property type="entry name" value="SMN_YG-box"/>
    <property type="match status" value="1"/>
</dbReference>
<dbReference type="PANTHER" id="PTHR39267">
    <property type="entry name" value="SURVIVAL MOTOR NEURON-LIKE PROTEIN 1"/>
    <property type="match status" value="1"/>
</dbReference>
<comment type="similarity">
    <text evidence="2">Belongs to the SMN family.</text>
</comment>
<proteinExistence type="inferred from homology"/>
<feature type="compositionally biased region" description="Polar residues" evidence="6">
    <location>
        <begin position="96"/>
        <end position="105"/>
    </location>
</feature>
<dbReference type="GO" id="GO:0006397">
    <property type="term" value="P:mRNA processing"/>
    <property type="evidence" value="ECO:0007669"/>
    <property type="project" value="UniProtKB-KW"/>
</dbReference>
<comment type="subcellular location">
    <subcellularLocation>
        <location evidence="1">Nucleus</location>
    </subcellularLocation>
</comment>
<dbReference type="GO" id="GO:0008380">
    <property type="term" value="P:RNA splicing"/>
    <property type="evidence" value="ECO:0007669"/>
    <property type="project" value="UniProtKB-KW"/>
</dbReference>
<evidence type="ECO:0000259" key="7">
    <source>
        <dbReference type="Pfam" id="PF20636"/>
    </source>
</evidence>
<organism evidence="8 9">
    <name type="scientific">Penicillium steckii</name>
    <dbReference type="NCBI Taxonomy" id="303698"/>
    <lineage>
        <taxon>Eukaryota</taxon>
        <taxon>Fungi</taxon>
        <taxon>Dikarya</taxon>
        <taxon>Ascomycota</taxon>
        <taxon>Pezizomycotina</taxon>
        <taxon>Eurotiomycetes</taxon>
        <taxon>Eurotiomycetidae</taxon>
        <taxon>Eurotiales</taxon>
        <taxon>Aspergillaceae</taxon>
        <taxon>Penicillium</taxon>
    </lineage>
</organism>
<evidence type="ECO:0000256" key="1">
    <source>
        <dbReference type="ARBA" id="ARBA00004123"/>
    </source>
</evidence>
<reference evidence="9" key="1">
    <citation type="journal article" date="2017" name="Nat. Microbiol.">
        <title>Global analysis of biosynthetic gene clusters reveals vast potential of secondary metabolite production in Penicillium species.</title>
        <authorList>
            <person name="Nielsen J.C."/>
            <person name="Grijseels S."/>
            <person name="Prigent S."/>
            <person name="Ji B."/>
            <person name="Dainat J."/>
            <person name="Nielsen K.F."/>
            <person name="Frisvad J.C."/>
            <person name="Workman M."/>
            <person name="Nielsen J."/>
        </authorList>
    </citation>
    <scope>NUCLEOTIDE SEQUENCE [LARGE SCALE GENOMIC DNA]</scope>
    <source>
        <strain evidence="9">IBT 24891</strain>
    </source>
</reference>
<keyword evidence="4" id="KW-0508">mRNA splicing</keyword>
<evidence type="ECO:0000256" key="3">
    <source>
        <dbReference type="ARBA" id="ARBA00022664"/>
    </source>
</evidence>
<evidence type="ECO:0000256" key="5">
    <source>
        <dbReference type="ARBA" id="ARBA00023242"/>
    </source>
</evidence>
<dbReference type="CDD" id="cd22852">
    <property type="entry name" value="SMN_C"/>
    <property type="match status" value="1"/>
</dbReference>
<dbReference type="STRING" id="303698.A0A1V6T619"/>
<keyword evidence="5" id="KW-0539">Nucleus</keyword>
<dbReference type="InterPro" id="IPR040424">
    <property type="entry name" value="Smn1"/>
</dbReference>
<dbReference type="InterPro" id="IPR047313">
    <property type="entry name" value="SMN_C"/>
</dbReference>
<evidence type="ECO:0000256" key="4">
    <source>
        <dbReference type="ARBA" id="ARBA00023187"/>
    </source>
</evidence>
<name>A0A1V6T619_9EURO</name>
<gene>
    <name evidence="8" type="ORF">PENSTE_c012G08923</name>
</gene>
<dbReference type="GO" id="GO:0005634">
    <property type="term" value="C:nucleus"/>
    <property type="evidence" value="ECO:0007669"/>
    <property type="project" value="UniProtKB-SubCell"/>
</dbReference>
<protein>
    <recommendedName>
        <fullName evidence="7">Survival Motor Neuron Gemin2-binding domain-containing protein</fullName>
    </recommendedName>
</protein>
<dbReference type="EMBL" id="MLKD01000012">
    <property type="protein sequence ID" value="OQE21203.1"/>
    <property type="molecule type" value="Genomic_DNA"/>
</dbReference>
<dbReference type="InterPro" id="IPR049481">
    <property type="entry name" value="SMN_G2-BD"/>
</dbReference>
<feature type="region of interest" description="Disordered" evidence="6">
    <location>
        <begin position="72"/>
        <end position="131"/>
    </location>
</feature>
<feature type="domain" description="Survival Motor Neuron Gemin2-binding" evidence="7">
    <location>
        <begin position="12"/>
        <end position="32"/>
    </location>
</feature>
<evidence type="ECO:0000313" key="8">
    <source>
        <dbReference type="EMBL" id="OQE21203.1"/>
    </source>
</evidence>
<evidence type="ECO:0000313" key="9">
    <source>
        <dbReference type="Proteomes" id="UP000191285"/>
    </source>
</evidence>
<feature type="compositionally biased region" description="Low complexity" evidence="6">
    <location>
        <begin position="106"/>
        <end position="131"/>
    </location>
</feature>
<keyword evidence="9" id="KW-1185">Reference proteome</keyword>
<dbReference type="Pfam" id="PF20636">
    <property type="entry name" value="SMN_G2-BD"/>
    <property type="match status" value="1"/>
</dbReference>
<dbReference type="AlphaFoldDB" id="A0A1V6T619"/>
<evidence type="ECO:0000256" key="6">
    <source>
        <dbReference type="SAM" id="MobiDB-lite"/>
    </source>
</evidence>
<dbReference type="OrthoDB" id="197400at2759"/>
<keyword evidence="3" id="KW-0507">mRNA processing</keyword>
<accession>A0A1V6T619</accession>
<dbReference type="Proteomes" id="UP000191285">
    <property type="component" value="Unassembled WGS sequence"/>
</dbReference>
<comment type="caution">
    <text evidence="8">The sequence shown here is derived from an EMBL/GenBank/DDBJ whole genome shotgun (WGS) entry which is preliminary data.</text>
</comment>
<dbReference type="PANTHER" id="PTHR39267:SF1">
    <property type="entry name" value="SURVIVAL MOTOR NEURON PROTEIN"/>
    <property type="match status" value="1"/>
</dbReference>